<keyword evidence="2" id="KW-1185">Reference proteome</keyword>
<protein>
    <submittedName>
        <fullName evidence="1">Uncharacterized protein</fullName>
    </submittedName>
</protein>
<evidence type="ECO:0000313" key="2">
    <source>
        <dbReference type="Proteomes" id="UP000746747"/>
    </source>
</evidence>
<sequence length="87" mass="9415">MSAPPPFQAPQYQYPSPQNYGAPGYCYSSQPCYGNQPQPTFGYGYGQQPPIIQTIGPPQSSRESSNKCCLWTLLGCCFGCGLAECCC</sequence>
<comment type="caution">
    <text evidence="1">The sequence shown here is derived from an EMBL/GenBank/DDBJ whole genome shotgun (WGS) entry which is preliminary data.</text>
</comment>
<reference evidence="1" key="1">
    <citation type="submission" date="2021-09" db="EMBL/GenBank/DDBJ databases">
        <authorList>
            <consortium name="Pathogen Informatics"/>
        </authorList>
    </citation>
    <scope>NUCLEOTIDE SEQUENCE</scope>
</reference>
<dbReference type="AlphaFoldDB" id="A0A8J2MDG4"/>
<proteinExistence type="predicted"/>
<evidence type="ECO:0000313" key="1">
    <source>
        <dbReference type="EMBL" id="CAG9538691.1"/>
    </source>
</evidence>
<dbReference type="Proteomes" id="UP000746747">
    <property type="component" value="Unassembled WGS sequence"/>
</dbReference>
<organism evidence="1 2">
    <name type="scientific">Cercopithifilaria johnstoni</name>
    <dbReference type="NCBI Taxonomy" id="2874296"/>
    <lineage>
        <taxon>Eukaryota</taxon>
        <taxon>Metazoa</taxon>
        <taxon>Ecdysozoa</taxon>
        <taxon>Nematoda</taxon>
        <taxon>Chromadorea</taxon>
        <taxon>Rhabditida</taxon>
        <taxon>Spirurina</taxon>
        <taxon>Spiruromorpha</taxon>
        <taxon>Filarioidea</taxon>
        <taxon>Onchocercidae</taxon>
        <taxon>Cercopithifilaria</taxon>
    </lineage>
</organism>
<gene>
    <name evidence="1" type="ORF">CJOHNSTONI_LOCUS8373</name>
</gene>
<dbReference type="EMBL" id="CAKAEH010001692">
    <property type="protein sequence ID" value="CAG9538691.1"/>
    <property type="molecule type" value="Genomic_DNA"/>
</dbReference>
<name>A0A8J2MDG4_9BILA</name>
<accession>A0A8J2MDG4</accession>